<dbReference type="AlphaFoldDB" id="A0A1H5RQT7"/>
<dbReference type="Gene3D" id="3.30.950.10">
    <property type="entry name" value="Methyltransferase, Cobalt-precorrin-4 Transmethylase, Domain 2"/>
    <property type="match status" value="1"/>
</dbReference>
<evidence type="ECO:0000313" key="2">
    <source>
        <dbReference type="Proteomes" id="UP000185739"/>
    </source>
</evidence>
<dbReference type="PIRSF" id="PIRSF005917">
    <property type="entry name" value="MTase_YraL"/>
    <property type="match status" value="1"/>
</dbReference>
<dbReference type="Proteomes" id="UP000185739">
    <property type="component" value="Chromosome"/>
</dbReference>
<dbReference type="EMBL" id="CP018839">
    <property type="protein sequence ID" value="APR05221.1"/>
    <property type="molecule type" value="Genomic_DNA"/>
</dbReference>
<keyword evidence="1" id="KW-0808">Transferase</keyword>
<dbReference type="GO" id="GO:0008168">
    <property type="term" value="F:methyltransferase activity"/>
    <property type="evidence" value="ECO:0007669"/>
    <property type="project" value="UniProtKB-KW"/>
</dbReference>
<dbReference type="InterPro" id="IPR008189">
    <property type="entry name" value="rRNA_ssu_MeTfrase_I"/>
</dbReference>
<sequence>MSQARVTPPAPPTGTLYLIPVALGETPWAAFLPAQAQAIAASLRHFVVETARAARAHLKQLDYPHPLRETDIRELPADPQAADPALLDALLAPALNGTDLGLMSDAGCPAVADPGARLVARAHARGIRVVPLVGPSSILLGLMGSGLNGQSFAFHGYLPVDEAGRDTALRALESESRQLGRTQIFIETPYRNERMFDALLKLLRPETRLCVACELNTASELLLTRSIRDWKKAPHPALAKRPALFLLLA</sequence>
<dbReference type="Gene3D" id="3.40.1010.10">
    <property type="entry name" value="Cobalt-precorrin-4 Transmethylase, Domain 1"/>
    <property type="match status" value="1"/>
</dbReference>
<dbReference type="PANTHER" id="PTHR46111:SF2">
    <property type="entry name" value="SAM-DEPENDENT METHYLTRANSFERASE"/>
    <property type="match status" value="1"/>
</dbReference>
<dbReference type="PANTHER" id="PTHR46111">
    <property type="entry name" value="RIBOSOMAL RNA SMALL SUBUNIT METHYLTRANSFERASE I"/>
    <property type="match status" value="1"/>
</dbReference>
<dbReference type="STRING" id="96773.Tchl_2383"/>
<gene>
    <name evidence="1" type="ORF">Tchl_2383</name>
</gene>
<reference evidence="1 2" key="1">
    <citation type="submission" date="2016-12" db="EMBL/GenBank/DDBJ databases">
        <title>Complete genome sequence of Thauera chlorobenzoica, a Betaproteobacterium degrading haloaromatics anaerobically to CO2 and halides.</title>
        <authorList>
            <person name="Goris T."/>
            <person name="Mergelsberg M."/>
            <person name="Boll M."/>
        </authorList>
    </citation>
    <scope>NUCLEOTIDE SEQUENCE [LARGE SCALE GENOMIC DNA]</scope>
    <source>
        <strain evidence="1 2">3CB1</strain>
    </source>
</reference>
<accession>A0A1H5RQT7</accession>
<dbReference type="GO" id="GO:0032259">
    <property type="term" value="P:methylation"/>
    <property type="evidence" value="ECO:0007669"/>
    <property type="project" value="UniProtKB-KW"/>
</dbReference>
<dbReference type="RefSeq" id="WP_075148620.1">
    <property type="nucleotide sequence ID" value="NZ_CP018839.1"/>
</dbReference>
<dbReference type="SUPFAM" id="SSF53790">
    <property type="entry name" value="Tetrapyrrole methylase"/>
    <property type="match status" value="1"/>
</dbReference>
<organism evidence="1 2">
    <name type="scientific">Thauera chlorobenzoica</name>
    <dbReference type="NCBI Taxonomy" id="96773"/>
    <lineage>
        <taxon>Bacteria</taxon>
        <taxon>Pseudomonadati</taxon>
        <taxon>Pseudomonadota</taxon>
        <taxon>Betaproteobacteria</taxon>
        <taxon>Rhodocyclales</taxon>
        <taxon>Zoogloeaceae</taxon>
        <taxon>Thauera</taxon>
    </lineage>
</organism>
<dbReference type="InterPro" id="IPR014776">
    <property type="entry name" value="4pyrrole_Mease_sub2"/>
</dbReference>
<dbReference type="InterPro" id="IPR014777">
    <property type="entry name" value="4pyrrole_Mease_sub1"/>
</dbReference>
<keyword evidence="1" id="KW-0489">Methyltransferase</keyword>
<evidence type="ECO:0000313" key="1">
    <source>
        <dbReference type="EMBL" id="APR05221.1"/>
    </source>
</evidence>
<dbReference type="KEGG" id="tcl:Tchl_2383"/>
<protein>
    <submittedName>
        <fullName evidence="1">Tetrapyrrole methylase family protein</fullName>
    </submittedName>
</protein>
<keyword evidence="2" id="KW-1185">Reference proteome</keyword>
<name>A0A1H5RQT7_9RHOO</name>
<dbReference type="InterPro" id="IPR035996">
    <property type="entry name" value="4pyrrol_Methylase_sf"/>
</dbReference>
<proteinExistence type="predicted"/>
<dbReference type="OrthoDB" id="7061662at2"/>
<dbReference type="CDD" id="cd11649">
    <property type="entry name" value="RsmI_like"/>
    <property type="match status" value="1"/>
</dbReference>